<evidence type="ECO:0000256" key="1">
    <source>
        <dbReference type="SAM" id="MobiDB-lite"/>
    </source>
</evidence>
<feature type="region of interest" description="Disordered" evidence="1">
    <location>
        <begin position="16"/>
        <end position="40"/>
    </location>
</feature>
<name>A0ABU6VZJ5_9FABA</name>
<comment type="caution">
    <text evidence="2">The sequence shown here is derived from an EMBL/GenBank/DDBJ whole genome shotgun (WGS) entry which is preliminary data.</text>
</comment>
<accession>A0ABU6VZJ5</accession>
<keyword evidence="3" id="KW-1185">Reference proteome</keyword>
<reference evidence="2 3" key="1">
    <citation type="journal article" date="2023" name="Plants (Basel)">
        <title>Bridging the Gap: Combining Genomics and Transcriptomics Approaches to Understand Stylosanthes scabra, an Orphan Legume from the Brazilian Caatinga.</title>
        <authorList>
            <person name="Ferreira-Neto J.R.C."/>
            <person name="da Silva M.D."/>
            <person name="Binneck E."/>
            <person name="de Melo N.F."/>
            <person name="da Silva R.H."/>
            <person name="de Melo A.L.T.M."/>
            <person name="Pandolfi V."/>
            <person name="Bustamante F.O."/>
            <person name="Brasileiro-Vidal A.C."/>
            <person name="Benko-Iseppon A.M."/>
        </authorList>
    </citation>
    <scope>NUCLEOTIDE SEQUENCE [LARGE SCALE GENOMIC DNA]</scope>
    <source>
        <tissue evidence="2">Leaves</tissue>
    </source>
</reference>
<evidence type="ECO:0000313" key="2">
    <source>
        <dbReference type="EMBL" id="MED6177860.1"/>
    </source>
</evidence>
<proteinExistence type="predicted"/>
<dbReference type="EMBL" id="JASCZI010154107">
    <property type="protein sequence ID" value="MED6177860.1"/>
    <property type="molecule type" value="Genomic_DNA"/>
</dbReference>
<organism evidence="2 3">
    <name type="scientific">Stylosanthes scabra</name>
    <dbReference type="NCBI Taxonomy" id="79078"/>
    <lineage>
        <taxon>Eukaryota</taxon>
        <taxon>Viridiplantae</taxon>
        <taxon>Streptophyta</taxon>
        <taxon>Embryophyta</taxon>
        <taxon>Tracheophyta</taxon>
        <taxon>Spermatophyta</taxon>
        <taxon>Magnoliopsida</taxon>
        <taxon>eudicotyledons</taxon>
        <taxon>Gunneridae</taxon>
        <taxon>Pentapetalae</taxon>
        <taxon>rosids</taxon>
        <taxon>fabids</taxon>
        <taxon>Fabales</taxon>
        <taxon>Fabaceae</taxon>
        <taxon>Papilionoideae</taxon>
        <taxon>50 kb inversion clade</taxon>
        <taxon>dalbergioids sensu lato</taxon>
        <taxon>Dalbergieae</taxon>
        <taxon>Pterocarpus clade</taxon>
        <taxon>Stylosanthes</taxon>
    </lineage>
</organism>
<gene>
    <name evidence="2" type="ORF">PIB30_102005</name>
</gene>
<protein>
    <submittedName>
        <fullName evidence="2">Uncharacterized protein</fullName>
    </submittedName>
</protein>
<dbReference type="Proteomes" id="UP001341840">
    <property type="component" value="Unassembled WGS sequence"/>
</dbReference>
<evidence type="ECO:0000313" key="3">
    <source>
        <dbReference type="Proteomes" id="UP001341840"/>
    </source>
</evidence>
<sequence length="163" mass="18348">MQVHFWKICGVERAAQADPARPPVPQGPDLPTGRTTPDRTETAIDLDEGLGAIDGLLSSPHLVPTLEELRVPLPPAPATVVNMHLVYVQGLRRNVLPRSELSDDTVHLVPLHYGKTEERTYHVPRTDALDEPWRNKWLQKGISVRSPNHLIENREMNKMLPKN</sequence>